<dbReference type="InterPro" id="IPR013783">
    <property type="entry name" value="Ig-like_fold"/>
</dbReference>
<evidence type="ECO:0000256" key="7">
    <source>
        <dbReference type="ARBA" id="ARBA00023180"/>
    </source>
</evidence>
<dbReference type="GO" id="GO:0005765">
    <property type="term" value="C:lysosomal membrane"/>
    <property type="evidence" value="ECO:0007669"/>
    <property type="project" value="Ensembl"/>
</dbReference>
<evidence type="ECO:0000256" key="5">
    <source>
        <dbReference type="ARBA" id="ARBA00023130"/>
    </source>
</evidence>
<evidence type="ECO:0000256" key="6">
    <source>
        <dbReference type="ARBA" id="ARBA00023136"/>
    </source>
</evidence>
<dbReference type="STRING" id="29139.ENSVURP00010019467"/>
<reference evidence="13" key="3">
    <citation type="submission" date="2025-09" db="UniProtKB">
        <authorList>
            <consortium name="Ensembl"/>
        </authorList>
    </citation>
    <scope>IDENTIFICATION</scope>
</reference>
<sequence length="274" mass="30723">MRLLHLLLLGFSLGFSGAGGFVTHVESGCILDEEGSVKDFTYCISFNKDVLTCWDSEANKMAAVDFGVLHPLAEELSEILSNRSDFMDHMNKGLQDCASHTKPFWGSLTQRTRKKEGAAERDPREWKWKRERNGQPIPNSGIQRAVQSNGDWTYQTRSYLPLTPSSGDIYTCHVEHSGTSQPILQNWTPGLSLKQIMKISVSVLTLSLGLTLFVLGLVACRKAGFSDYTPLLGSNYPEGNSNLYVCLLIYLPFFWLVMTPETKDISLSLWNCRE</sequence>
<dbReference type="GeneTree" id="ENSGT00940000160381"/>
<dbReference type="Pfam" id="PF07654">
    <property type="entry name" value="C1-set"/>
    <property type="match status" value="1"/>
</dbReference>
<accession>A0A4X2LET6</accession>
<evidence type="ECO:0000256" key="1">
    <source>
        <dbReference type="ARBA" id="ARBA00004479"/>
    </source>
</evidence>
<dbReference type="GO" id="GO:0019886">
    <property type="term" value="P:antigen processing and presentation of exogenous peptide antigen via MHC class II"/>
    <property type="evidence" value="ECO:0007669"/>
    <property type="project" value="Ensembl"/>
</dbReference>
<feature type="chain" id="PRO_5021507999" evidence="10">
    <location>
        <begin position="21"/>
        <end position="274"/>
    </location>
</feature>
<dbReference type="PROSITE" id="PS00290">
    <property type="entry name" value="IG_MHC"/>
    <property type="match status" value="1"/>
</dbReference>
<evidence type="ECO:0000256" key="4">
    <source>
        <dbReference type="ARBA" id="ARBA00022989"/>
    </source>
</evidence>
<keyword evidence="3" id="KW-0391">Immunity</keyword>
<dbReference type="GO" id="GO:0031902">
    <property type="term" value="C:late endosome membrane"/>
    <property type="evidence" value="ECO:0007669"/>
    <property type="project" value="Ensembl"/>
</dbReference>
<evidence type="ECO:0000313" key="14">
    <source>
        <dbReference type="Proteomes" id="UP000314987"/>
    </source>
</evidence>
<dbReference type="Gene3D" id="3.10.320.10">
    <property type="entry name" value="Class II Histocompatibility Antigen, M Beta Chain, Chain B, domain 1"/>
    <property type="match status" value="1"/>
</dbReference>
<evidence type="ECO:0000256" key="2">
    <source>
        <dbReference type="ARBA" id="ARBA00022692"/>
    </source>
</evidence>
<dbReference type="InterPro" id="IPR050160">
    <property type="entry name" value="MHC/Immunoglobulin"/>
</dbReference>
<dbReference type="GO" id="GO:0042613">
    <property type="term" value="C:MHC class II protein complex"/>
    <property type="evidence" value="ECO:0007669"/>
    <property type="project" value="UniProtKB-KW"/>
</dbReference>
<dbReference type="Pfam" id="PF00969">
    <property type="entry name" value="MHC_II_beta"/>
    <property type="match status" value="1"/>
</dbReference>
<gene>
    <name evidence="13" type="primary">HLA-DMB</name>
</gene>
<keyword evidence="10" id="KW-0732">Signal</keyword>
<evidence type="ECO:0000259" key="12">
    <source>
        <dbReference type="SMART" id="SM00921"/>
    </source>
</evidence>
<dbReference type="PANTHER" id="PTHR19944:SF65">
    <property type="entry name" value="HLA CLASS II HISTOCOMPATIBILITY ANTIGEN, DM BETA CHAIN"/>
    <property type="match status" value="1"/>
</dbReference>
<name>A0A4X2LET6_VOMUR</name>
<dbReference type="GO" id="GO:0002503">
    <property type="term" value="P:peptide antigen assembly with MHC class II protein complex"/>
    <property type="evidence" value="ECO:0007669"/>
    <property type="project" value="Ensembl"/>
</dbReference>
<evidence type="ECO:0000256" key="9">
    <source>
        <dbReference type="SAM" id="Phobius"/>
    </source>
</evidence>
<keyword evidence="2 9" id="KW-0812">Transmembrane</keyword>
<keyword evidence="5" id="KW-1064">Adaptive immunity</keyword>
<keyword evidence="4 9" id="KW-1133">Transmembrane helix</keyword>
<evidence type="ECO:0000256" key="3">
    <source>
        <dbReference type="ARBA" id="ARBA00022859"/>
    </source>
</evidence>
<dbReference type="PANTHER" id="PTHR19944">
    <property type="entry name" value="MHC CLASS II-RELATED"/>
    <property type="match status" value="1"/>
</dbReference>
<protein>
    <submittedName>
        <fullName evidence="13">Major histocompatibility complex, class II, DM beta</fullName>
    </submittedName>
</protein>
<dbReference type="SMART" id="SM00921">
    <property type="entry name" value="MHC_II_beta"/>
    <property type="match status" value="1"/>
</dbReference>
<keyword evidence="14" id="KW-1185">Reference proteome</keyword>
<dbReference type="InterPro" id="IPR003006">
    <property type="entry name" value="Ig/MHC_CS"/>
</dbReference>
<evidence type="ECO:0000256" key="10">
    <source>
        <dbReference type="SAM" id="SignalP"/>
    </source>
</evidence>
<feature type="domain" description="Immunoglobulin C1-set" evidence="11">
    <location>
        <begin position="127"/>
        <end position="182"/>
    </location>
</feature>
<feature type="signal peptide" evidence="10">
    <location>
        <begin position="1"/>
        <end position="20"/>
    </location>
</feature>
<dbReference type="GO" id="GO:0023026">
    <property type="term" value="F:MHC class II protein complex binding"/>
    <property type="evidence" value="ECO:0007669"/>
    <property type="project" value="Ensembl"/>
</dbReference>
<dbReference type="InterPro" id="IPR036179">
    <property type="entry name" value="Ig-like_dom_sf"/>
</dbReference>
<dbReference type="InterPro" id="IPR014745">
    <property type="entry name" value="MHC_II_a/b_N"/>
</dbReference>
<feature type="domain" description="MHC class II beta chain N-terminal" evidence="12">
    <location>
        <begin position="27"/>
        <end position="105"/>
    </location>
</feature>
<reference evidence="14" key="1">
    <citation type="submission" date="2018-12" db="EMBL/GenBank/DDBJ databases">
        <authorList>
            <person name="Yazar S."/>
        </authorList>
    </citation>
    <scope>NUCLEOTIDE SEQUENCE [LARGE SCALE GENOMIC DNA]</scope>
</reference>
<proteinExistence type="predicted"/>
<dbReference type="AlphaFoldDB" id="A0A4X2LET6"/>
<dbReference type="InterPro" id="IPR000353">
    <property type="entry name" value="MHC_II_b_N"/>
</dbReference>
<dbReference type="SUPFAM" id="SSF54452">
    <property type="entry name" value="MHC antigen-recognition domain"/>
    <property type="match status" value="1"/>
</dbReference>
<reference evidence="13" key="2">
    <citation type="submission" date="2025-08" db="UniProtKB">
        <authorList>
            <consortium name="Ensembl"/>
        </authorList>
    </citation>
    <scope>IDENTIFICATION</scope>
</reference>
<dbReference type="GO" id="GO:2001190">
    <property type="term" value="P:positive regulation of T cell activation via T cell receptor contact with antigen bound to MHC molecule on antigen presenting cell"/>
    <property type="evidence" value="ECO:0007669"/>
    <property type="project" value="Ensembl"/>
</dbReference>
<feature type="transmembrane region" description="Helical" evidence="9">
    <location>
        <begin position="241"/>
        <end position="258"/>
    </location>
</feature>
<dbReference type="OMA" id="TYCVAYN"/>
<dbReference type="Proteomes" id="UP000314987">
    <property type="component" value="Unassembled WGS sequence"/>
</dbReference>
<dbReference type="Ensembl" id="ENSVURT00010022155.1">
    <property type="protein sequence ID" value="ENSVURP00010019467.1"/>
    <property type="gene ID" value="ENSVURG00010014847.1"/>
</dbReference>
<dbReference type="GO" id="GO:0002250">
    <property type="term" value="P:adaptive immune response"/>
    <property type="evidence" value="ECO:0007669"/>
    <property type="project" value="UniProtKB-KW"/>
</dbReference>
<comment type="subcellular location">
    <subcellularLocation>
        <location evidence="1">Membrane</location>
        <topology evidence="1">Single-pass type I membrane protein</topology>
    </subcellularLocation>
</comment>
<keyword evidence="6 9" id="KW-0472">Membrane</keyword>
<organism evidence="13 14">
    <name type="scientific">Vombatus ursinus</name>
    <name type="common">Common wombat</name>
    <dbReference type="NCBI Taxonomy" id="29139"/>
    <lineage>
        <taxon>Eukaryota</taxon>
        <taxon>Metazoa</taxon>
        <taxon>Chordata</taxon>
        <taxon>Craniata</taxon>
        <taxon>Vertebrata</taxon>
        <taxon>Euteleostomi</taxon>
        <taxon>Mammalia</taxon>
        <taxon>Metatheria</taxon>
        <taxon>Diprotodontia</taxon>
        <taxon>Vombatidae</taxon>
        <taxon>Vombatus</taxon>
    </lineage>
</organism>
<evidence type="ECO:0000313" key="13">
    <source>
        <dbReference type="Ensembl" id="ENSVURP00010019467.1"/>
    </source>
</evidence>
<dbReference type="InterPro" id="IPR011162">
    <property type="entry name" value="MHC_I/II-like_Ag-recog"/>
</dbReference>
<dbReference type="SMART" id="SM00407">
    <property type="entry name" value="IGc1"/>
    <property type="match status" value="1"/>
</dbReference>
<dbReference type="InterPro" id="IPR003597">
    <property type="entry name" value="Ig_C1-set"/>
</dbReference>
<evidence type="ECO:0000259" key="11">
    <source>
        <dbReference type="SMART" id="SM00407"/>
    </source>
</evidence>
<evidence type="ECO:0000256" key="8">
    <source>
        <dbReference type="ARBA" id="ARBA00023182"/>
    </source>
</evidence>
<dbReference type="Gene3D" id="2.60.40.10">
    <property type="entry name" value="Immunoglobulins"/>
    <property type="match status" value="1"/>
</dbReference>
<keyword evidence="8" id="KW-0491">MHC II</keyword>
<feature type="transmembrane region" description="Helical" evidence="9">
    <location>
        <begin position="199"/>
        <end position="220"/>
    </location>
</feature>
<keyword evidence="7" id="KW-0325">Glycoprotein</keyword>
<dbReference type="SUPFAM" id="SSF48726">
    <property type="entry name" value="Immunoglobulin"/>
    <property type="match status" value="1"/>
</dbReference>
<dbReference type="GO" id="GO:0042102">
    <property type="term" value="P:positive regulation of T cell proliferation"/>
    <property type="evidence" value="ECO:0007669"/>
    <property type="project" value="Ensembl"/>
</dbReference>